<keyword evidence="4" id="KW-1185">Reference proteome</keyword>
<dbReference type="InterPro" id="IPR032013">
    <property type="entry name" value="DUF4795"/>
</dbReference>
<reference evidence="3" key="2">
    <citation type="submission" date="2020-05" db="UniProtKB">
        <authorList>
            <consortium name="EnsemblMetazoa"/>
        </authorList>
    </citation>
    <scope>IDENTIFICATION</scope>
    <source>
        <strain evidence="3">maculatus3</strain>
    </source>
</reference>
<evidence type="ECO:0000313" key="3">
    <source>
        <dbReference type="EnsemblMetazoa" id="AMAM012734-PA"/>
    </source>
</evidence>
<sequence length="618" mass="69678">MALRESPTCSELLTEAFGAPEPGDLKFTPLQQLLQAILAKLNLEDVPFDQVQSFLPQTDTSSVQTDTSPASELTTHPVGEASVLAPEQQICEPVIRFEDTAAYQELLSNITNFQNTVEDLKQQLGEQTKINKAILPTVEQLDRFSRSRDSSLHSTADTPLDYLSLAARLDKIDESIGKLTSMANDTVLEYSRLEKSVLPYLGGGELAVMRAQLDNINQLLKANFPGFRAHCSSVSLLKTAATFSMDSAVPIDFYQHPVPSSIKSLVPRRSTIKCLPEQDLEKELDTIRNLLASVIARLPLPELEVSSEDSPTVSCRSLEVSADTIRAIWPREFEELLRSCNERIEALEKSLEEQAKQSDTIAGKCAHCVQATEDLEIMFANFRQTVTAELQDLNQDLKNKLDVLVERVDMEQIETETHFDLLDQQMEDRVEYKHFQTRLSKDQFTKTIEQLETNINAQIDHFSTLIQRIESRLKILHTDIQTKPDKCKLDRLESKMRNRFNFFHLVIDNLRHTLRKNVEAAGTKIQLGAEPLRCVSCNHDATMRQLQDVIPTGTALRRCAEKQHKQRIKQLNELVSRIAPGSAANKFTTSLLKDPKQGSTVKAKMVQPDELAYVVHDE</sequence>
<keyword evidence="1" id="KW-0175">Coiled coil</keyword>
<reference evidence="4" key="1">
    <citation type="submission" date="2013-09" db="EMBL/GenBank/DDBJ databases">
        <title>The Genome Sequence of Anopheles maculatus species B.</title>
        <authorList>
            <consortium name="The Broad Institute Genomics Platform"/>
            <person name="Neafsey D.E."/>
            <person name="Besansky N."/>
            <person name="Howell P."/>
            <person name="Walton C."/>
            <person name="Young S.K."/>
            <person name="Zeng Q."/>
            <person name="Gargeya S."/>
            <person name="Fitzgerald M."/>
            <person name="Haas B."/>
            <person name="Abouelleil A."/>
            <person name="Allen A.W."/>
            <person name="Alvarado L."/>
            <person name="Arachchi H.M."/>
            <person name="Berlin A.M."/>
            <person name="Chapman S.B."/>
            <person name="Gainer-Dewar J."/>
            <person name="Goldberg J."/>
            <person name="Griggs A."/>
            <person name="Gujja S."/>
            <person name="Hansen M."/>
            <person name="Howarth C."/>
            <person name="Imamovic A."/>
            <person name="Ireland A."/>
            <person name="Larimer J."/>
            <person name="McCowan C."/>
            <person name="Murphy C."/>
            <person name="Pearson M."/>
            <person name="Poon T.W."/>
            <person name="Priest M."/>
            <person name="Roberts A."/>
            <person name="Saif S."/>
            <person name="Shea T."/>
            <person name="Sisk P."/>
            <person name="Sykes S."/>
            <person name="Wortman J."/>
            <person name="Nusbaum C."/>
            <person name="Birren B."/>
        </authorList>
    </citation>
    <scope>NUCLEOTIDE SEQUENCE [LARGE SCALE GENOMIC DNA]</scope>
    <source>
        <strain evidence="4">maculatus3</strain>
    </source>
</reference>
<feature type="domain" description="DUF4795" evidence="2">
    <location>
        <begin position="372"/>
        <end position="552"/>
    </location>
</feature>
<dbReference type="Proteomes" id="UP000075901">
    <property type="component" value="Unassembled WGS sequence"/>
</dbReference>
<dbReference type="VEuPathDB" id="VectorBase:AMAM012734"/>
<evidence type="ECO:0000256" key="1">
    <source>
        <dbReference type="SAM" id="Coils"/>
    </source>
</evidence>
<proteinExistence type="predicted"/>
<protein>
    <recommendedName>
        <fullName evidence="2">DUF4795 domain-containing protein</fullName>
    </recommendedName>
</protein>
<dbReference type="AlphaFoldDB" id="A0A182SSV7"/>
<evidence type="ECO:0000313" key="4">
    <source>
        <dbReference type="Proteomes" id="UP000075901"/>
    </source>
</evidence>
<evidence type="ECO:0000259" key="2">
    <source>
        <dbReference type="Pfam" id="PF16043"/>
    </source>
</evidence>
<organism evidence="3 4">
    <name type="scientific">Anopheles maculatus</name>
    <dbReference type="NCBI Taxonomy" id="74869"/>
    <lineage>
        <taxon>Eukaryota</taxon>
        <taxon>Metazoa</taxon>
        <taxon>Ecdysozoa</taxon>
        <taxon>Arthropoda</taxon>
        <taxon>Hexapoda</taxon>
        <taxon>Insecta</taxon>
        <taxon>Pterygota</taxon>
        <taxon>Neoptera</taxon>
        <taxon>Endopterygota</taxon>
        <taxon>Diptera</taxon>
        <taxon>Nematocera</taxon>
        <taxon>Culicoidea</taxon>
        <taxon>Culicidae</taxon>
        <taxon>Anophelinae</taxon>
        <taxon>Anopheles</taxon>
        <taxon>Anopheles maculatus group</taxon>
    </lineage>
</organism>
<feature type="coiled-coil region" evidence="1">
    <location>
        <begin position="383"/>
        <end position="414"/>
    </location>
</feature>
<accession>A0A182SSV7</accession>
<dbReference type="Pfam" id="PF16043">
    <property type="entry name" value="DUF4795"/>
    <property type="match status" value="1"/>
</dbReference>
<name>A0A182SSV7_9DIPT</name>
<dbReference type="EnsemblMetazoa" id="AMAM012734-RA">
    <property type="protein sequence ID" value="AMAM012734-PA"/>
    <property type="gene ID" value="AMAM012734"/>
</dbReference>